<dbReference type="Gene3D" id="1.10.510.10">
    <property type="entry name" value="Transferase(Phosphotransferase) domain 1"/>
    <property type="match status" value="1"/>
</dbReference>
<keyword evidence="2 15" id="KW-0723">Serine/threonine-protein kinase</keyword>
<evidence type="ECO:0000256" key="14">
    <source>
        <dbReference type="PROSITE-ProRule" id="PRU10141"/>
    </source>
</evidence>
<evidence type="ECO:0000256" key="13">
    <source>
        <dbReference type="PIRSR" id="PIRSR630616-3"/>
    </source>
</evidence>
<evidence type="ECO:0000256" key="9">
    <source>
        <dbReference type="ARBA" id="ARBA00047899"/>
    </source>
</evidence>
<dbReference type="Proteomes" id="UP000031036">
    <property type="component" value="Unassembled WGS sequence"/>
</dbReference>
<dbReference type="InterPro" id="IPR000719">
    <property type="entry name" value="Prot_kinase_dom"/>
</dbReference>
<evidence type="ECO:0000256" key="16">
    <source>
        <dbReference type="RuleBase" id="RU367134"/>
    </source>
</evidence>
<dbReference type="GO" id="GO:0004674">
    <property type="term" value="F:protein serine/threonine kinase activity"/>
    <property type="evidence" value="ECO:0007669"/>
    <property type="project" value="UniProtKB-KW"/>
</dbReference>
<accession>A0A0B2W234</accession>
<comment type="subcellular location">
    <subcellularLocation>
        <location evidence="1">Midbody</location>
    </subcellularLocation>
</comment>
<dbReference type="InterPro" id="IPR002052">
    <property type="entry name" value="DNA_methylase_N6_adenine_CS"/>
</dbReference>
<dbReference type="Pfam" id="PF00069">
    <property type="entry name" value="Pkinase"/>
    <property type="match status" value="1"/>
</dbReference>
<dbReference type="PANTHER" id="PTHR24350">
    <property type="entry name" value="SERINE/THREONINE-PROTEIN KINASE IAL-RELATED"/>
    <property type="match status" value="1"/>
</dbReference>
<feature type="binding site" evidence="12 14">
    <location>
        <position position="107"/>
    </location>
    <ligand>
        <name>ATP</name>
        <dbReference type="ChEBI" id="CHEBI:30616"/>
    </ligand>
</feature>
<dbReference type="AlphaFoldDB" id="A0A0B2W234"/>
<evidence type="ECO:0000256" key="4">
    <source>
        <dbReference type="ARBA" id="ARBA00022741"/>
    </source>
</evidence>
<organism evidence="18 19">
    <name type="scientific">Toxocara canis</name>
    <name type="common">Canine roundworm</name>
    <dbReference type="NCBI Taxonomy" id="6265"/>
    <lineage>
        <taxon>Eukaryota</taxon>
        <taxon>Metazoa</taxon>
        <taxon>Ecdysozoa</taxon>
        <taxon>Nematoda</taxon>
        <taxon>Chromadorea</taxon>
        <taxon>Rhabditida</taxon>
        <taxon>Spirurina</taxon>
        <taxon>Ascaridomorpha</taxon>
        <taxon>Ascaridoidea</taxon>
        <taxon>Toxocaridae</taxon>
        <taxon>Toxocara</taxon>
    </lineage>
</organism>
<dbReference type="PROSITE" id="PS00108">
    <property type="entry name" value="PROTEIN_KINASE_ST"/>
    <property type="match status" value="1"/>
</dbReference>
<evidence type="ECO:0000256" key="1">
    <source>
        <dbReference type="ARBA" id="ARBA00004214"/>
    </source>
</evidence>
<dbReference type="FunFam" id="1.10.510.10:FF:000235">
    <property type="entry name" value="Serine/threonine-protein kinase ark1"/>
    <property type="match status" value="1"/>
</dbReference>
<dbReference type="FunFam" id="3.30.200.20:FF:000042">
    <property type="entry name" value="Aurora kinase A"/>
    <property type="match status" value="1"/>
</dbReference>
<evidence type="ECO:0000256" key="8">
    <source>
        <dbReference type="ARBA" id="ARBA00023254"/>
    </source>
</evidence>
<feature type="binding site" evidence="12">
    <location>
        <begin position="205"/>
        <end position="206"/>
    </location>
    <ligand>
        <name>ATP</name>
        <dbReference type="ChEBI" id="CHEBI:30616"/>
    </ligand>
</feature>
<dbReference type="GO" id="GO:0030496">
    <property type="term" value="C:midbody"/>
    <property type="evidence" value="ECO:0007669"/>
    <property type="project" value="UniProtKB-SubCell"/>
</dbReference>
<dbReference type="EC" id="2.7.11.1" evidence="16"/>
<dbReference type="GO" id="GO:0030261">
    <property type="term" value="P:chromosome condensation"/>
    <property type="evidence" value="ECO:0007669"/>
    <property type="project" value="UniProtKB-ARBA"/>
</dbReference>
<dbReference type="InterPro" id="IPR030616">
    <property type="entry name" value="Aur-like"/>
</dbReference>
<dbReference type="GO" id="GO:0051321">
    <property type="term" value="P:meiotic cell cycle"/>
    <property type="evidence" value="ECO:0007669"/>
    <property type="project" value="UniProtKB-KW"/>
</dbReference>
<feature type="active site" description="Proton acceptor" evidence="11">
    <location>
        <position position="201"/>
    </location>
</feature>
<feature type="cross-link" description="Glycyl lysine isopeptide (Lys-Gly) (interchain with G-Cter in SUMO2)" evidence="13">
    <location>
        <position position="203"/>
    </location>
</feature>
<comment type="similarity">
    <text evidence="16">Belongs to the protein kinase superfamily. Ser/Thr protein kinase family. Aurora subfamily.</text>
</comment>
<keyword evidence="3 16" id="KW-0808">Transferase</keyword>
<keyword evidence="7" id="KW-0156">Chromatin regulator</keyword>
<gene>
    <name evidence="18" type="primary">aurkb-b</name>
    <name evidence="18" type="ORF">Tcan_08890</name>
</gene>
<dbReference type="InterPro" id="IPR017441">
    <property type="entry name" value="Protein_kinase_ATP_BS"/>
</dbReference>
<keyword evidence="5 16" id="KW-0418">Kinase</keyword>
<dbReference type="GO" id="GO:0005524">
    <property type="term" value="F:ATP binding"/>
    <property type="evidence" value="ECO:0007669"/>
    <property type="project" value="UniProtKB-UniRule"/>
</dbReference>
<evidence type="ECO:0000256" key="5">
    <source>
        <dbReference type="ARBA" id="ARBA00022777"/>
    </source>
</evidence>
<dbReference type="PROSITE" id="PS00092">
    <property type="entry name" value="N6_MTASE"/>
    <property type="match status" value="1"/>
</dbReference>
<keyword evidence="6 12" id="KW-0067">ATP-binding</keyword>
<feature type="domain" description="Protein kinase" evidence="17">
    <location>
        <begin position="78"/>
        <end position="328"/>
    </location>
</feature>
<name>A0A0B2W234_TOXCA</name>
<comment type="catalytic activity">
    <reaction evidence="9 16">
        <text>L-threonyl-[protein] + ATP = O-phospho-L-threonyl-[protein] + ADP + H(+)</text>
        <dbReference type="Rhea" id="RHEA:46608"/>
        <dbReference type="Rhea" id="RHEA-COMP:11060"/>
        <dbReference type="Rhea" id="RHEA-COMP:11605"/>
        <dbReference type="ChEBI" id="CHEBI:15378"/>
        <dbReference type="ChEBI" id="CHEBI:30013"/>
        <dbReference type="ChEBI" id="CHEBI:30616"/>
        <dbReference type="ChEBI" id="CHEBI:61977"/>
        <dbReference type="ChEBI" id="CHEBI:456216"/>
        <dbReference type="EC" id="2.7.11.1"/>
    </reaction>
</comment>
<dbReference type="OrthoDB" id="377346at2759"/>
<dbReference type="GO" id="GO:0006325">
    <property type="term" value="P:chromatin organization"/>
    <property type="evidence" value="ECO:0007669"/>
    <property type="project" value="UniProtKB-KW"/>
</dbReference>
<evidence type="ECO:0000256" key="11">
    <source>
        <dbReference type="PIRSR" id="PIRSR630616-1"/>
    </source>
</evidence>
<dbReference type="PROSITE" id="PS00107">
    <property type="entry name" value="PROTEIN_KINASE_ATP"/>
    <property type="match status" value="1"/>
</dbReference>
<keyword evidence="19" id="KW-1185">Reference proteome</keyword>
<evidence type="ECO:0000256" key="12">
    <source>
        <dbReference type="PIRSR" id="PIRSR630616-2"/>
    </source>
</evidence>
<keyword evidence="4 12" id="KW-0547">Nucleotide-binding</keyword>
<dbReference type="GO" id="GO:0032506">
    <property type="term" value="P:cytokinetic process"/>
    <property type="evidence" value="ECO:0007669"/>
    <property type="project" value="UniProtKB-ARBA"/>
</dbReference>
<evidence type="ECO:0000313" key="19">
    <source>
        <dbReference type="Proteomes" id="UP000031036"/>
    </source>
</evidence>
<dbReference type="SMART" id="SM00220">
    <property type="entry name" value="S_TKc"/>
    <property type="match status" value="1"/>
</dbReference>
<dbReference type="SUPFAM" id="SSF56112">
    <property type="entry name" value="Protein kinase-like (PK-like)"/>
    <property type="match status" value="1"/>
</dbReference>
<feature type="binding site" evidence="12">
    <location>
        <begin position="156"/>
        <end position="158"/>
    </location>
    <ligand>
        <name>ATP</name>
        <dbReference type="ChEBI" id="CHEBI:30616"/>
    </ligand>
</feature>
<feature type="binding site" evidence="12">
    <location>
        <position position="219"/>
    </location>
    <ligand>
        <name>ATP</name>
        <dbReference type="ChEBI" id="CHEBI:30616"/>
    </ligand>
</feature>
<dbReference type="GO" id="GO:0003676">
    <property type="term" value="F:nucleic acid binding"/>
    <property type="evidence" value="ECO:0007669"/>
    <property type="project" value="InterPro"/>
</dbReference>
<dbReference type="CDD" id="cd14007">
    <property type="entry name" value="STKc_Aurora"/>
    <property type="match status" value="1"/>
</dbReference>
<evidence type="ECO:0000256" key="7">
    <source>
        <dbReference type="ARBA" id="ARBA00022853"/>
    </source>
</evidence>
<reference evidence="18 19" key="1">
    <citation type="submission" date="2014-11" db="EMBL/GenBank/DDBJ databases">
        <title>Genetic blueprint of the zoonotic pathogen Toxocara canis.</title>
        <authorList>
            <person name="Zhu X.-Q."/>
            <person name="Korhonen P.K."/>
            <person name="Cai H."/>
            <person name="Young N.D."/>
            <person name="Nejsum P."/>
            <person name="von Samson-Himmelstjerna G."/>
            <person name="Boag P.R."/>
            <person name="Tan P."/>
            <person name="Li Q."/>
            <person name="Min J."/>
            <person name="Yang Y."/>
            <person name="Wang X."/>
            <person name="Fang X."/>
            <person name="Hall R.S."/>
            <person name="Hofmann A."/>
            <person name="Sternberg P.W."/>
            <person name="Jex A.R."/>
            <person name="Gasser R.B."/>
        </authorList>
    </citation>
    <scope>NUCLEOTIDE SEQUENCE [LARGE SCALE GENOMIC DNA]</scope>
    <source>
        <strain evidence="18">PN_DK_2014</strain>
    </source>
</reference>
<dbReference type="EMBL" id="JPKZ01000272">
    <property type="protein sequence ID" value="KHN88068.1"/>
    <property type="molecule type" value="Genomic_DNA"/>
</dbReference>
<evidence type="ECO:0000256" key="15">
    <source>
        <dbReference type="RuleBase" id="RU000304"/>
    </source>
</evidence>
<dbReference type="GO" id="GO:0032259">
    <property type="term" value="P:methylation"/>
    <property type="evidence" value="ECO:0007669"/>
    <property type="project" value="InterPro"/>
</dbReference>
<dbReference type="GO" id="GO:0000070">
    <property type="term" value="P:mitotic sister chromatid segregation"/>
    <property type="evidence" value="ECO:0007669"/>
    <property type="project" value="UniProtKB-ARBA"/>
</dbReference>
<feature type="binding site" evidence="12">
    <location>
        <position position="88"/>
    </location>
    <ligand>
        <name>ATP</name>
        <dbReference type="ChEBI" id="CHEBI:30616"/>
    </ligand>
</feature>
<dbReference type="PROSITE" id="PS50011">
    <property type="entry name" value="PROTEIN_KINASE_DOM"/>
    <property type="match status" value="1"/>
</dbReference>
<feature type="non-terminal residue" evidence="18">
    <location>
        <position position="1"/>
    </location>
</feature>
<evidence type="ECO:0000256" key="10">
    <source>
        <dbReference type="ARBA" id="ARBA00048679"/>
    </source>
</evidence>
<sequence>DVLIRVRSDGIWVLPFVDGNVCSGPVLLIASMKANRGRSHLLSESEPNAKIPKLGDDVQGTKTEEVVVPACTFTLSDFEIGRPLGKGRFGAVYLARVRKNNFIVALKVLFKSQLENNHVEHQLRREIEIQAHLRHPNILRLYNYFHDEKRVYLILEYAEGGELYNELQKCRRFDEERAAKLIFQMADALQYCHEKKVIHRDIKPENLLIGAQGELKIADFGWSVHAPSSCRQTICGTSDYLAPEMVMHKNHDEKVDLWCLGVLCYELIVGNPPFENQSLTQTYNLIKKVWYDFPAFVSPGARDLISKLLKRCPSDRLSLDGVMKHPWICQCFVKNCS</sequence>
<evidence type="ECO:0000256" key="6">
    <source>
        <dbReference type="ARBA" id="ARBA00022840"/>
    </source>
</evidence>
<keyword evidence="8" id="KW-0469">Meiosis</keyword>
<comment type="caution">
    <text evidence="18">The sequence shown here is derived from an EMBL/GenBank/DDBJ whole genome shotgun (WGS) entry which is preliminary data.</text>
</comment>
<dbReference type="Gene3D" id="3.30.200.20">
    <property type="entry name" value="Phosphorylase Kinase, domain 1"/>
    <property type="match status" value="1"/>
</dbReference>
<evidence type="ECO:0000256" key="3">
    <source>
        <dbReference type="ARBA" id="ARBA00022679"/>
    </source>
</evidence>
<evidence type="ECO:0000256" key="2">
    <source>
        <dbReference type="ARBA" id="ARBA00022527"/>
    </source>
</evidence>
<proteinExistence type="inferred from homology"/>
<dbReference type="InterPro" id="IPR008271">
    <property type="entry name" value="Ser/Thr_kinase_AS"/>
</dbReference>
<dbReference type="OMA" id="ESRFPEW"/>
<dbReference type="InterPro" id="IPR011009">
    <property type="entry name" value="Kinase-like_dom_sf"/>
</dbReference>
<dbReference type="GO" id="GO:0008168">
    <property type="term" value="F:methyltransferase activity"/>
    <property type="evidence" value="ECO:0007669"/>
    <property type="project" value="InterPro"/>
</dbReference>
<evidence type="ECO:0000259" key="17">
    <source>
        <dbReference type="PROSITE" id="PS50011"/>
    </source>
</evidence>
<dbReference type="STRING" id="6265.A0A0B2W234"/>
<protein>
    <recommendedName>
        <fullName evidence="16">Aurora kinase</fullName>
        <ecNumber evidence="16">2.7.11.1</ecNumber>
    </recommendedName>
</protein>
<evidence type="ECO:0000313" key="18">
    <source>
        <dbReference type="EMBL" id="KHN88068.1"/>
    </source>
</evidence>
<comment type="catalytic activity">
    <reaction evidence="10 16">
        <text>L-seryl-[protein] + ATP = O-phospho-L-seryl-[protein] + ADP + H(+)</text>
        <dbReference type="Rhea" id="RHEA:17989"/>
        <dbReference type="Rhea" id="RHEA-COMP:9863"/>
        <dbReference type="Rhea" id="RHEA-COMP:11604"/>
        <dbReference type="ChEBI" id="CHEBI:15378"/>
        <dbReference type="ChEBI" id="CHEBI:29999"/>
        <dbReference type="ChEBI" id="CHEBI:30616"/>
        <dbReference type="ChEBI" id="CHEBI:83421"/>
        <dbReference type="ChEBI" id="CHEBI:456216"/>
        <dbReference type="EC" id="2.7.11.1"/>
    </reaction>
</comment>